<protein>
    <submittedName>
        <fullName evidence="1">Uncharacterized protein</fullName>
    </submittedName>
</protein>
<organism evidence="1 2">
    <name type="scientific">Ixodes persulcatus</name>
    <name type="common">Taiga tick</name>
    <dbReference type="NCBI Taxonomy" id="34615"/>
    <lineage>
        <taxon>Eukaryota</taxon>
        <taxon>Metazoa</taxon>
        <taxon>Ecdysozoa</taxon>
        <taxon>Arthropoda</taxon>
        <taxon>Chelicerata</taxon>
        <taxon>Arachnida</taxon>
        <taxon>Acari</taxon>
        <taxon>Parasitiformes</taxon>
        <taxon>Ixodida</taxon>
        <taxon>Ixodoidea</taxon>
        <taxon>Ixodidae</taxon>
        <taxon>Ixodinae</taxon>
        <taxon>Ixodes</taxon>
    </lineage>
</organism>
<evidence type="ECO:0000313" key="2">
    <source>
        <dbReference type="Proteomes" id="UP000805193"/>
    </source>
</evidence>
<accession>A0AC60P557</accession>
<proteinExistence type="predicted"/>
<gene>
    <name evidence="1" type="ORF">HPB47_008381</name>
</gene>
<dbReference type="EMBL" id="JABSTQ010011178">
    <property type="protein sequence ID" value="KAG0414437.1"/>
    <property type="molecule type" value="Genomic_DNA"/>
</dbReference>
<sequence length="438" mass="48456">MFTFKSLSIDFGPETAQLAKRFLNITRSIATYKTHIDFTRACQDLHVIPQSLRLKRLVHTQEGNKILAQAEHRLVSARIHECHSILRRKELELYFTRRQLEHRIPSVLPSLQSFASSIASATREKRQAYQEEKLSKLRKKDPERGGADTASFVMNLSSRPLSPCEIKDLAKGHGFNMTTTRPPLPKMVAAVEDGIARLDPSVREALSNYLHRTIAPLVGNTPTHVLNTGHFVERASQLRLSDDDTIVSFDVVSVFTSVPVPLAVAAAREVLEKDETLGSRTSLSVDELCRLLEFCLGSTYFSFKGEIFKQCCTHNNHGSSGDTQPRPIARISVPYVKGTSETLARVLRKEGIQVAHNNPPPPPPPSPPELPVASCAPQAPLRKVSPRTRWLRRASKRVSLPPPSVYRDSGYFPSGRPGAPDNGWTGVVVADSDPGSPS</sequence>
<evidence type="ECO:0000313" key="1">
    <source>
        <dbReference type="EMBL" id="KAG0414437.1"/>
    </source>
</evidence>
<reference evidence="1 2" key="1">
    <citation type="journal article" date="2020" name="Cell">
        <title>Large-Scale Comparative Analyses of Tick Genomes Elucidate Their Genetic Diversity and Vector Capacities.</title>
        <authorList>
            <consortium name="Tick Genome and Microbiome Consortium (TIGMIC)"/>
            <person name="Jia N."/>
            <person name="Wang J."/>
            <person name="Shi W."/>
            <person name="Du L."/>
            <person name="Sun Y."/>
            <person name="Zhan W."/>
            <person name="Jiang J.F."/>
            <person name="Wang Q."/>
            <person name="Zhang B."/>
            <person name="Ji P."/>
            <person name="Bell-Sakyi L."/>
            <person name="Cui X.M."/>
            <person name="Yuan T.T."/>
            <person name="Jiang B.G."/>
            <person name="Yang W.F."/>
            <person name="Lam T.T."/>
            <person name="Chang Q.C."/>
            <person name="Ding S.J."/>
            <person name="Wang X.J."/>
            <person name="Zhu J.G."/>
            <person name="Ruan X.D."/>
            <person name="Zhao L."/>
            <person name="Wei J.T."/>
            <person name="Ye R.Z."/>
            <person name="Que T.C."/>
            <person name="Du C.H."/>
            <person name="Zhou Y.H."/>
            <person name="Cheng J.X."/>
            <person name="Dai P.F."/>
            <person name="Guo W.B."/>
            <person name="Han X.H."/>
            <person name="Huang E.J."/>
            <person name="Li L.F."/>
            <person name="Wei W."/>
            <person name="Gao Y.C."/>
            <person name="Liu J.Z."/>
            <person name="Shao H.Z."/>
            <person name="Wang X."/>
            <person name="Wang C.C."/>
            <person name="Yang T.C."/>
            <person name="Huo Q.B."/>
            <person name="Li W."/>
            <person name="Chen H.Y."/>
            <person name="Chen S.E."/>
            <person name="Zhou L.G."/>
            <person name="Ni X.B."/>
            <person name="Tian J.H."/>
            <person name="Sheng Y."/>
            <person name="Liu T."/>
            <person name="Pan Y.S."/>
            <person name="Xia L.Y."/>
            <person name="Li J."/>
            <person name="Zhao F."/>
            <person name="Cao W.C."/>
        </authorList>
    </citation>
    <scope>NUCLEOTIDE SEQUENCE [LARGE SCALE GENOMIC DNA]</scope>
    <source>
        <strain evidence="1">Iper-2018</strain>
    </source>
</reference>
<name>A0AC60P557_IXOPE</name>
<dbReference type="Proteomes" id="UP000805193">
    <property type="component" value="Unassembled WGS sequence"/>
</dbReference>
<keyword evidence="2" id="KW-1185">Reference proteome</keyword>
<comment type="caution">
    <text evidence="1">The sequence shown here is derived from an EMBL/GenBank/DDBJ whole genome shotgun (WGS) entry which is preliminary data.</text>
</comment>